<protein>
    <submittedName>
        <fullName evidence="11">Glycosyltransferase family 39 protein</fullName>
    </submittedName>
</protein>
<evidence type="ECO:0000259" key="10">
    <source>
        <dbReference type="Pfam" id="PF13231"/>
    </source>
</evidence>
<dbReference type="GO" id="GO:0009103">
    <property type="term" value="P:lipopolysaccharide biosynthetic process"/>
    <property type="evidence" value="ECO:0007669"/>
    <property type="project" value="UniProtKB-ARBA"/>
</dbReference>
<comment type="subcellular location">
    <subcellularLocation>
        <location evidence="1">Cell membrane</location>
        <topology evidence="1">Multi-pass membrane protein</topology>
    </subcellularLocation>
</comment>
<evidence type="ECO:0000256" key="3">
    <source>
        <dbReference type="ARBA" id="ARBA00022676"/>
    </source>
</evidence>
<dbReference type="RefSeq" id="WP_158633385.1">
    <property type="nucleotide sequence ID" value="NZ_RYZH01000007.1"/>
</dbReference>
<feature type="transmembrane region" description="Helical" evidence="9">
    <location>
        <begin position="213"/>
        <end position="241"/>
    </location>
</feature>
<accession>A0A432MNB3</accession>
<evidence type="ECO:0000313" key="11">
    <source>
        <dbReference type="EMBL" id="RUL88739.1"/>
    </source>
</evidence>
<feature type="transmembrane region" description="Helical" evidence="9">
    <location>
        <begin position="347"/>
        <end position="368"/>
    </location>
</feature>
<proteinExistence type="predicted"/>
<feature type="transmembrane region" description="Helical" evidence="9">
    <location>
        <begin position="164"/>
        <end position="181"/>
    </location>
</feature>
<dbReference type="Pfam" id="PF13231">
    <property type="entry name" value="PMT_2"/>
    <property type="match status" value="1"/>
</dbReference>
<keyword evidence="12" id="KW-1185">Reference proteome</keyword>
<evidence type="ECO:0000256" key="1">
    <source>
        <dbReference type="ARBA" id="ARBA00004651"/>
    </source>
</evidence>
<dbReference type="Proteomes" id="UP000280296">
    <property type="component" value="Unassembled WGS sequence"/>
</dbReference>
<dbReference type="InterPro" id="IPR050297">
    <property type="entry name" value="LipidA_mod_glycosyltrf_83"/>
</dbReference>
<feature type="transmembrane region" description="Helical" evidence="9">
    <location>
        <begin position="316"/>
        <end position="335"/>
    </location>
</feature>
<keyword evidence="2" id="KW-1003">Cell membrane</keyword>
<organism evidence="11 12">
    <name type="scientific">Tautonia sociabilis</name>
    <dbReference type="NCBI Taxonomy" id="2080755"/>
    <lineage>
        <taxon>Bacteria</taxon>
        <taxon>Pseudomonadati</taxon>
        <taxon>Planctomycetota</taxon>
        <taxon>Planctomycetia</taxon>
        <taxon>Isosphaerales</taxon>
        <taxon>Isosphaeraceae</taxon>
        <taxon>Tautonia</taxon>
    </lineage>
</organism>
<evidence type="ECO:0000256" key="9">
    <source>
        <dbReference type="SAM" id="Phobius"/>
    </source>
</evidence>
<keyword evidence="5 9" id="KW-0812">Transmembrane</keyword>
<feature type="transmembrane region" description="Helical" evidence="9">
    <location>
        <begin position="253"/>
        <end position="275"/>
    </location>
</feature>
<keyword evidence="7 9" id="KW-0472">Membrane</keyword>
<dbReference type="GO" id="GO:0016763">
    <property type="term" value="F:pentosyltransferase activity"/>
    <property type="evidence" value="ECO:0007669"/>
    <property type="project" value="TreeGrafter"/>
</dbReference>
<reference evidence="11 12" key="2">
    <citation type="submission" date="2019-01" db="EMBL/GenBank/DDBJ databases">
        <title>Tautonia sociabilis, a novel thermotolerant planctomycete of Isosphaeraceae family, isolated from a 4000 m deep subterranean habitat.</title>
        <authorList>
            <person name="Kovaleva O.L."/>
            <person name="Elcheninov A.G."/>
            <person name="Van Heerden E."/>
            <person name="Toshchakov S.V."/>
            <person name="Novikov A."/>
            <person name="Bonch-Osmolovskaya E.A."/>
            <person name="Kublanov I.V."/>
        </authorList>
    </citation>
    <scope>NUCLEOTIDE SEQUENCE [LARGE SCALE GENOMIC DNA]</scope>
    <source>
        <strain evidence="11 12">GM2012</strain>
    </source>
</reference>
<keyword evidence="6 9" id="KW-1133">Transmembrane helix</keyword>
<reference evidence="11 12" key="1">
    <citation type="submission" date="2018-12" db="EMBL/GenBank/DDBJ databases">
        <authorList>
            <person name="Toschakov S.V."/>
        </authorList>
    </citation>
    <scope>NUCLEOTIDE SEQUENCE [LARGE SCALE GENOMIC DNA]</scope>
    <source>
        <strain evidence="11 12">GM2012</strain>
    </source>
</reference>
<dbReference type="PANTHER" id="PTHR33908:SF11">
    <property type="entry name" value="MEMBRANE PROTEIN"/>
    <property type="match status" value="1"/>
</dbReference>
<evidence type="ECO:0000313" key="12">
    <source>
        <dbReference type="Proteomes" id="UP000280296"/>
    </source>
</evidence>
<comment type="caution">
    <text evidence="11">The sequence shown here is derived from an EMBL/GenBank/DDBJ whole genome shotgun (WGS) entry which is preliminary data.</text>
</comment>
<keyword evidence="3" id="KW-0328">Glycosyltransferase</keyword>
<sequence>MPPAGSLLETPPKPRPPGLMPDPSPSPSPRSGAGPWPGLLGALAGLAVLLTLGDPGITSDESIDVKVGRNYLRELGLLVEQVGRLGIGSVDQDDLDAFFADNAQHPPLGRWLVGLASAAFEPVEGLLGGTDPLSVHSGRVAPMLAFAVLVAIVSAEAGRRAGRAAAIVAGLSLVLMPRLFAHAHFATLDTILSLFWTLALLSAARAVESRRPVLWLGLSGVCWGLALLTKIHGWLLPPLVLGYALARLPTRKAIVGMTVWGAVGLGVFVLGWPWLWHDSVDRLTRFMSTSVDRQPLRVLYFGRVFQDNALPWHYPWFYFAATVPVGLQAMGLVGLARGLRRSRSEPFPALLGGAILLFLLLFSTRAPVYDGERLFLLVFPSWALLIGLGFRSVWQAAGWAWMRALLVLLLVGQGTGVVRMHPFQLSYYNALVGGLAGAERLGLELTYWGDAVDRTLLREAERLVPPGEEIALAPTFHHIQPIAAMTPGLFEKGITLGPEQALGQTPWLILFRRSAYWSPEVERAERSGRPLAERSRSGVWLSRLYRLEEGPGGAEAGIDDREDSFRTN</sequence>
<evidence type="ECO:0000256" key="6">
    <source>
        <dbReference type="ARBA" id="ARBA00022989"/>
    </source>
</evidence>
<feature type="compositionally biased region" description="Pro residues" evidence="8">
    <location>
        <begin position="11"/>
        <end position="28"/>
    </location>
</feature>
<evidence type="ECO:0000256" key="2">
    <source>
        <dbReference type="ARBA" id="ARBA00022475"/>
    </source>
</evidence>
<keyword evidence="4 11" id="KW-0808">Transferase</keyword>
<feature type="domain" description="Glycosyltransferase RgtA/B/C/D-like" evidence="10">
    <location>
        <begin position="105"/>
        <end position="276"/>
    </location>
</feature>
<name>A0A432MNB3_9BACT</name>
<feature type="transmembrane region" description="Helical" evidence="9">
    <location>
        <begin position="140"/>
        <end position="158"/>
    </location>
</feature>
<dbReference type="EMBL" id="RYZH01000007">
    <property type="protein sequence ID" value="RUL88739.1"/>
    <property type="molecule type" value="Genomic_DNA"/>
</dbReference>
<evidence type="ECO:0000256" key="8">
    <source>
        <dbReference type="SAM" id="MobiDB-lite"/>
    </source>
</evidence>
<gene>
    <name evidence="11" type="ORF">TsocGM_05085</name>
</gene>
<dbReference type="InterPro" id="IPR038731">
    <property type="entry name" value="RgtA/B/C-like"/>
</dbReference>
<feature type="region of interest" description="Disordered" evidence="8">
    <location>
        <begin position="1"/>
        <end position="35"/>
    </location>
</feature>
<feature type="transmembrane region" description="Helical" evidence="9">
    <location>
        <begin position="188"/>
        <end position="207"/>
    </location>
</feature>
<evidence type="ECO:0000256" key="5">
    <source>
        <dbReference type="ARBA" id="ARBA00022692"/>
    </source>
</evidence>
<dbReference type="AlphaFoldDB" id="A0A432MNB3"/>
<feature type="transmembrane region" description="Helical" evidence="9">
    <location>
        <begin position="374"/>
        <end position="394"/>
    </location>
</feature>
<dbReference type="OrthoDB" id="244175at2"/>
<evidence type="ECO:0000256" key="4">
    <source>
        <dbReference type="ARBA" id="ARBA00022679"/>
    </source>
</evidence>
<dbReference type="GO" id="GO:0005886">
    <property type="term" value="C:plasma membrane"/>
    <property type="evidence" value="ECO:0007669"/>
    <property type="project" value="UniProtKB-SubCell"/>
</dbReference>
<evidence type="ECO:0000256" key="7">
    <source>
        <dbReference type="ARBA" id="ARBA00023136"/>
    </source>
</evidence>
<dbReference type="PANTHER" id="PTHR33908">
    <property type="entry name" value="MANNOSYLTRANSFERASE YKCB-RELATED"/>
    <property type="match status" value="1"/>
</dbReference>
<feature type="transmembrane region" description="Helical" evidence="9">
    <location>
        <begin position="401"/>
        <end position="420"/>
    </location>
</feature>